<dbReference type="InterPro" id="IPR050278">
    <property type="entry name" value="Serine_Prot_S9B/DPPIV"/>
</dbReference>
<keyword evidence="5" id="KW-1185">Reference proteome</keyword>
<accession>A0A1G9TBE9</accession>
<dbReference type="OrthoDB" id="9812921at2"/>
<dbReference type="InterPro" id="IPR002469">
    <property type="entry name" value="Peptidase_S9B_N"/>
</dbReference>
<dbReference type="Gene3D" id="3.40.50.1820">
    <property type="entry name" value="alpha/beta hydrolase"/>
    <property type="match status" value="1"/>
</dbReference>
<dbReference type="RefSeq" id="WP_093205093.1">
    <property type="nucleotide sequence ID" value="NZ_FNGS01000006.1"/>
</dbReference>
<evidence type="ECO:0000313" key="5">
    <source>
        <dbReference type="Proteomes" id="UP000198901"/>
    </source>
</evidence>
<feature type="chain" id="PRO_5011661387" evidence="1">
    <location>
        <begin position="20"/>
        <end position="737"/>
    </location>
</feature>
<dbReference type="PANTHER" id="PTHR11731">
    <property type="entry name" value="PROTEASE FAMILY S9B,C DIPEPTIDYL-PEPTIDASE IV-RELATED"/>
    <property type="match status" value="1"/>
</dbReference>
<dbReference type="SUPFAM" id="SSF53474">
    <property type="entry name" value="alpha/beta-Hydrolases"/>
    <property type="match status" value="1"/>
</dbReference>
<dbReference type="InterPro" id="IPR001375">
    <property type="entry name" value="Peptidase_S9_cat"/>
</dbReference>
<dbReference type="AlphaFoldDB" id="A0A1G9TBE9"/>
<gene>
    <name evidence="4" type="ORF">SAMN04488090_3494</name>
</gene>
<organism evidence="4 5">
    <name type="scientific">Siphonobacter aquaeclarae</name>
    <dbReference type="NCBI Taxonomy" id="563176"/>
    <lineage>
        <taxon>Bacteria</taxon>
        <taxon>Pseudomonadati</taxon>
        <taxon>Bacteroidota</taxon>
        <taxon>Cytophagia</taxon>
        <taxon>Cytophagales</taxon>
        <taxon>Cytophagaceae</taxon>
        <taxon>Siphonobacter</taxon>
    </lineage>
</organism>
<feature type="domain" description="Dipeptidylpeptidase IV N-terminal" evidence="3">
    <location>
        <begin position="96"/>
        <end position="449"/>
    </location>
</feature>
<dbReference type="Pfam" id="PF00326">
    <property type="entry name" value="Peptidase_S9"/>
    <property type="match status" value="1"/>
</dbReference>
<protein>
    <submittedName>
        <fullName evidence="4">Dipeptidyl-peptidase-4</fullName>
    </submittedName>
</protein>
<dbReference type="STRING" id="563176.SAMN04488090_3494"/>
<dbReference type="InterPro" id="IPR029058">
    <property type="entry name" value="AB_hydrolase_fold"/>
</dbReference>
<dbReference type="PANTHER" id="PTHR11731:SF193">
    <property type="entry name" value="DIPEPTIDYL PEPTIDASE 9"/>
    <property type="match status" value="1"/>
</dbReference>
<dbReference type="GO" id="GO:0008239">
    <property type="term" value="F:dipeptidyl-peptidase activity"/>
    <property type="evidence" value="ECO:0007669"/>
    <property type="project" value="TreeGrafter"/>
</dbReference>
<dbReference type="GO" id="GO:0008236">
    <property type="term" value="F:serine-type peptidase activity"/>
    <property type="evidence" value="ECO:0007669"/>
    <property type="project" value="InterPro"/>
</dbReference>
<feature type="domain" description="Peptidase S9 prolyl oligopeptidase catalytic" evidence="2">
    <location>
        <begin position="538"/>
        <end position="730"/>
    </location>
</feature>
<dbReference type="Pfam" id="PF00930">
    <property type="entry name" value="DPPIV_N"/>
    <property type="match status" value="1"/>
</dbReference>
<dbReference type="GO" id="GO:0006508">
    <property type="term" value="P:proteolysis"/>
    <property type="evidence" value="ECO:0007669"/>
    <property type="project" value="InterPro"/>
</dbReference>
<dbReference type="SUPFAM" id="SSF82171">
    <property type="entry name" value="DPP6 N-terminal domain-like"/>
    <property type="match status" value="1"/>
</dbReference>
<dbReference type="Proteomes" id="UP000198901">
    <property type="component" value="Unassembled WGS sequence"/>
</dbReference>
<reference evidence="4 5" key="1">
    <citation type="submission" date="2016-10" db="EMBL/GenBank/DDBJ databases">
        <authorList>
            <person name="de Groot N.N."/>
        </authorList>
    </citation>
    <scope>NUCLEOTIDE SEQUENCE [LARGE SCALE GENOMIC DNA]</scope>
    <source>
        <strain evidence="4 5">DSM 21668</strain>
    </source>
</reference>
<evidence type="ECO:0000259" key="2">
    <source>
        <dbReference type="Pfam" id="PF00326"/>
    </source>
</evidence>
<dbReference type="Gene3D" id="2.140.10.30">
    <property type="entry name" value="Dipeptidylpeptidase IV, N-terminal domain"/>
    <property type="match status" value="1"/>
</dbReference>
<sequence>MQKHFILSALLLCFGSVAAQPLAKPFPFGPQPLTVLDARRFHWSADGNAQIQIENGEITQTDVRSGAKTVLVKKEQLTPAGASQAIHVQAFEFFPAAKKVLLYTNGRRVWRYATRGDYWLLDLTTGTLAKLGKSLPESSLMFAKLSPDGTKAAYVSKHNLYVEDLKSGAIRPLTTDGTDRLINGTFDWVYEEELDCRDGFRWSPDSKRIAFWTVDASKIRNFLMINNTDSTYSYTVPVEYPKAGEKPSPTFVKTVDVASGKITPIQIPGEPDNNLLPRMEWIPGSSDLLIQQLNRRQQESKLYIANAATGQANTIFTETDNAWVDVRSNWEDGDMTNWYWLAGGKEFLFMSEKSGWRHLYKINREGKESQLINEPFDIIKIYQVDEKGGFVYFSASPANATQQYLYRLRLDGKGKAERLTPAAYAGTNDYEVSPNGAFAHHRFSSANSPASQAFVTLPAHKAADGKTIAEVKKTKGKVEFFQVTTSEGVTMDGWMVKPVPFDSTKKYPIVFYVYGEPAATTVNDQFGVGNDFLFQGDMAGKGYIYVSLDNRGTPAPKGRAWRKAIYRSNGIVNAKDQALGTQEILKWPFVDKDRVAIWGWSGGGMSTLNALMQYPDIYQTGIAVAAISSLRLYDNIYEERYMGIPSETAADYLKGSPISHVKNLKGNLLYIHGTGDDNVHYQNAEVLINELVKAGKLFSLMIYPNRTHSISEGQGTFQHLGKTYTDYLLKNCPPGAK</sequence>
<name>A0A1G9TBE9_9BACT</name>
<keyword evidence="1" id="KW-0732">Signal</keyword>
<proteinExistence type="predicted"/>
<evidence type="ECO:0000259" key="3">
    <source>
        <dbReference type="Pfam" id="PF00930"/>
    </source>
</evidence>
<dbReference type="EMBL" id="FNGS01000006">
    <property type="protein sequence ID" value="SDM44996.1"/>
    <property type="molecule type" value="Genomic_DNA"/>
</dbReference>
<evidence type="ECO:0000256" key="1">
    <source>
        <dbReference type="SAM" id="SignalP"/>
    </source>
</evidence>
<evidence type="ECO:0000313" key="4">
    <source>
        <dbReference type="EMBL" id="SDM44996.1"/>
    </source>
</evidence>
<feature type="signal peptide" evidence="1">
    <location>
        <begin position="1"/>
        <end position="19"/>
    </location>
</feature>